<feature type="compositionally biased region" description="Basic and acidic residues" evidence="1">
    <location>
        <begin position="154"/>
        <end position="177"/>
    </location>
</feature>
<evidence type="ECO:0000313" key="2">
    <source>
        <dbReference type="EMBL" id="KIM32819.1"/>
    </source>
</evidence>
<dbReference type="Proteomes" id="UP000054097">
    <property type="component" value="Unassembled WGS sequence"/>
</dbReference>
<dbReference type="EMBL" id="KN824279">
    <property type="protein sequence ID" value="KIM32819.1"/>
    <property type="molecule type" value="Genomic_DNA"/>
</dbReference>
<feature type="compositionally biased region" description="Basic residues" evidence="1">
    <location>
        <begin position="383"/>
        <end position="393"/>
    </location>
</feature>
<feature type="compositionally biased region" description="Basic and acidic residues" evidence="1">
    <location>
        <begin position="52"/>
        <end position="84"/>
    </location>
</feature>
<accession>A0A0C3BL76</accession>
<feature type="compositionally biased region" description="Basic and acidic residues" evidence="1">
    <location>
        <begin position="222"/>
        <end position="232"/>
    </location>
</feature>
<evidence type="ECO:0000313" key="3">
    <source>
        <dbReference type="Proteomes" id="UP000054097"/>
    </source>
</evidence>
<dbReference type="AlphaFoldDB" id="A0A0C3BL76"/>
<keyword evidence="3" id="KW-1185">Reference proteome</keyword>
<organism evidence="2 3">
    <name type="scientific">Serendipita vermifera MAFF 305830</name>
    <dbReference type="NCBI Taxonomy" id="933852"/>
    <lineage>
        <taxon>Eukaryota</taxon>
        <taxon>Fungi</taxon>
        <taxon>Dikarya</taxon>
        <taxon>Basidiomycota</taxon>
        <taxon>Agaricomycotina</taxon>
        <taxon>Agaricomycetes</taxon>
        <taxon>Sebacinales</taxon>
        <taxon>Serendipitaceae</taxon>
        <taxon>Serendipita</taxon>
    </lineage>
</organism>
<dbReference type="OrthoDB" id="3366823at2759"/>
<evidence type="ECO:0000256" key="1">
    <source>
        <dbReference type="SAM" id="MobiDB-lite"/>
    </source>
</evidence>
<proteinExistence type="predicted"/>
<feature type="region of interest" description="Disordered" evidence="1">
    <location>
        <begin position="154"/>
        <end position="404"/>
    </location>
</feature>
<reference evidence="3" key="2">
    <citation type="submission" date="2015-01" db="EMBL/GenBank/DDBJ databases">
        <title>Evolutionary Origins and Diversification of the Mycorrhizal Mutualists.</title>
        <authorList>
            <consortium name="DOE Joint Genome Institute"/>
            <consortium name="Mycorrhizal Genomics Consortium"/>
            <person name="Kohler A."/>
            <person name="Kuo A."/>
            <person name="Nagy L.G."/>
            <person name="Floudas D."/>
            <person name="Copeland A."/>
            <person name="Barry K.W."/>
            <person name="Cichocki N."/>
            <person name="Veneault-Fourrey C."/>
            <person name="LaButti K."/>
            <person name="Lindquist E.A."/>
            <person name="Lipzen A."/>
            <person name="Lundell T."/>
            <person name="Morin E."/>
            <person name="Murat C."/>
            <person name="Riley R."/>
            <person name="Ohm R."/>
            <person name="Sun H."/>
            <person name="Tunlid A."/>
            <person name="Henrissat B."/>
            <person name="Grigoriev I.V."/>
            <person name="Hibbett D.S."/>
            <person name="Martin F."/>
        </authorList>
    </citation>
    <scope>NUCLEOTIDE SEQUENCE [LARGE SCALE GENOMIC DNA]</scope>
    <source>
        <strain evidence="3">MAFF 305830</strain>
    </source>
</reference>
<gene>
    <name evidence="2" type="ORF">M408DRAFT_20164</name>
</gene>
<name>A0A0C3BL76_SERVB</name>
<reference evidence="2 3" key="1">
    <citation type="submission" date="2014-04" db="EMBL/GenBank/DDBJ databases">
        <authorList>
            <consortium name="DOE Joint Genome Institute"/>
            <person name="Kuo A."/>
            <person name="Zuccaro A."/>
            <person name="Kohler A."/>
            <person name="Nagy L.G."/>
            <person name="Floudas D."/>
            <person name="Copeland A."/>
            <person name="Barry K.W."/>
            <person name="Cichocki N."/>
            <person name="Veneault-Fourrey C."/>
            <person name="LaButti K."/>
            <person name="Lindquist E.A."/>
            <person name="Lipzen A."/>
            <person name="Lundell T."/>
            <person name="Morin E."/>
            <person name="Murat C."/>
            <person name="Sun H."/>
            <person name="Tunlid A."/>
            <person name="Henrissat B."/>
            <person name="Grigoriev I.V."/>
            <person name="Hibbett D.S."/>
            <person name="Martin F."/>
            <person name="Nordberg H.P."/>
            <person name="Cantor M.N."/>
            <person name="Hua S.X."/>
        </authorList>
    </citation>
    <scope>NUCLEOTIDE SEQUENCE [LARGE SCALE GENOMIC DNA]</scope>
    <source>
        <strain evidence="2 3">MAFF 305830</strain>
    </source>
</reference>
<dbReference type="HOGENOM" id="CLU_048753_0_0_1"/>
<feature type="compositionally biased region" description="Basic and acidic residues" evidence="1">
    <location>
        <begin position="394"/>
        <end position="404"/>
    </location>
</feature>
<feature type="compositionally biased region" description="Acidic residues" evidence="1">
    <location>
        <begin position="340"/>
        <end position="349"/>
    </location>
</feature>
<feature type="compositionally biased region" description="Acidic residues" evidence="1">
    <location>
        <begin position="85"/>
        <end position="95"/>
    </location>
</feature>
<sequence>MDQDAFRSLLASGSSAHARPSVTINDWKGKSKKKEADSASSAPAFKPRNLKKPTEVSRDQATARRTGANDRMDIERTSLSHDLAEDADMVEDQQDEQLGNERVATVKGLDFNLLRQQKAKMYESQDVDDEEALEQVFQELSTAKRKTREELVADLKKSRKEGGAADKPLETAKEQGKFRPIGAPVEAKSKKRKVKGDEKDGEKKKKKRKVEITLEDPQEASNTKEDISKGQDDSMIPVSKPRPRPRTPSPDIDPDADIFADAEEFHGITSGSDSDSDGQETRPQPATKPPKQMSKTDSTVRKDWFGEAKDEDSTPVPVGRHPSTESGRAPVQTQSKEAETPEEGEEEEELKPVRLQGLASSTVPSIREILALDEAAEREEKRKAKKEKRNKKKNPTEETKINREVKQLEQYVAKKAK</sequence>
<protein>
    <recommendedName>
        <fullName evidence="4">RED-like N-terminal domain-containing protein</fullName>
    </recommendedName>
</protein>
<feature type="compositionally biased region" description="Basic and acidic residues" evidence="1">
    <location>
        <begin position="298"/>
        <end position="312"/>
    </location>
</feature>
<feature type="region of interest" description="Disordered" evidence="1">
    <location>
        <begin position="1"/>
        <end position="101"/>
    </location>
</feature>
<dbReference type="STRING" id="933852.A0A0C3BL76"/>
<evidence type="ECO:0008006" key="4">
    <source>
        <dbReference type="Google" id="ProtNLM"/>
    </source>
</evidence>
<feature type="compositionally biased region" description="Acidic residues" evidence="1">
    <location>
        <begin position="252"/>
        <end position="262"/>
    </location>
</feature>